<sequence>MGGKRQILRGYLPPDYYKNKKVFDTSPPKLRKTQYPNKIDIYTNSSNSCYALIAPKGNDTTTLFEWMGVYSHVKINLHLPRTPNSDYTGNILVQMYQDDFRNYIMVVFMPATVTSELNNPVGVSQGNVGSKPHFPGPITAVICPNGVSMTNIRRYLVSYRGRFSNFSAVSSTLSSDLNRVNTHDSSDEIYSRPTQRDNYWNERISNTNNLRDLGFDIQVNLPTIEVNHIDIPNAVTNTNPHHFRSFSAVSSGIVDNTSTANTSYNNTQRNSLNIESNMYSAEAFSSSLESRNSQNQRNLSLLFADYTLPPPEVHPSPTENLHEDSLPLYSDVAAETEYGQLWIESQNLFGGSRLSRA</sequence>
<organism evidence="1 2">
    <name type="scientific">Furculomyces boomerangus</name>
    <dbReference type="NCBI Taxonomy" id="61424"/>
    <lineage>
        <taxon>Eukaryota</taxon>
        <taxon>Fungi</taxon>
        <taxon>Fungi incertae sedis</taxon>
        <taxon>Zoopagomycota</taxon>
        <taxon>Kickxellomycotina</taxon>
        <taxon>Harpellomycetes</taxon>
        <taxon>Harpellales</taxon>
        <taxon>Harpellaceae</taxon>
        <taxon>Furculomyces</taxon>
    </lineage>
</organism>
<reference evidence="1 2" key="1">
    <citation type="journal article" date="2018" name="MBio">
        <title>Comparative Genomics Reveals the Core Gene Toolbox for the Fungus-Insect Symbiosis.</title>
        <authorList>
            <person name="Wang Y."/>
            <person name="Stata M."/>
            <person name="Wang W."/>
            <person name="Stajich J.E."/>
            <person name="White M.M."/>
            <person name="Moncalvo J.M."/>
        </authorList>
    </citation>
    <scope>NUCLEOTIDE SEQUENCE [LARGE SCALE GENOMIC DNA]</scope>
    <source>
        <strain evidence="1 2">AUS-77-4</strain>
    </source>
</reference>
<evidence type="ECO:0000313" key="2">
    <source>
        <dbReference type="Proteomes" id="UP000245699"/>
    </source>
</evidence>
<accession>A0A2T9Y9S5</accession>
<proteinExistence type="predicted"/>
<name>A0A2T9Y9S5_9FUNG</name>
<comment type="caution">
    <text evidence="1">The sequence shown here is derived from an EMBL/GenBank/DDBJ whole genome shotgun (WGS) entry which is preliminary data.</text>
</comment>
<dbReference type="EMBL" id="MBFT01000577">
    <property type="protein sequence ID" value="PVU89080.1"/>
    <property type="molecule type" value="Genomic_DNA"/>
</dbReference>
<dbReference type="Proteomes" id="UP000245699">
    <property type="component" value="Unassembled WGS sequence"/>
</dbReference>
<gene>
    <name evidence="1" type="ORF">BB559_005248</name>
</gene>
<dbReference type="OrthoDB" id="10608259at2759"/>
<protein>
    <submittedName>
        <fullName evidence="1">Uncharacterized protein</fullName>
    </submittedName>
</protein>
<evidence type="ECO:0000313" key="1">
    <source>
        <dbReference type="EMBL" id="PVU89080.1"/>
    </source>
</evidence>
<dbReference type="AlphaFoldDB" id="A0A2T9Y9S5"/>
<keyword evidence="2" id="KW-1185">Reference proteome</keyword>